<dbReference type="Proteomes" id="UP001497457">
    <property type="component" value="Chromosome 11b"/>
</dbReference>
<dbReference type="AlphaFoldDB" id="A0ABC8W1N7"/>
<dbReference type="EMBL" id="OZ075121">
    <property type="protein sequence ID" value="CAL4901122.1"/>
    <property type="molecule type" value="Genomic_DNA"/>
</dbReference>
<keyword evidence="2" id="KW-0217">Developmental protein</keyword>
<evidence type="ECO:0000256" key="5">
    <source>
        <dbReference type="ARBA" id="ARBA00022989"/>
    </source>
</evidence>
<keyword evidence="3" id="KW-1003">Cell membrane</keyword>
<evidence type="ECO:0000256" key="4">
    <source>
        <dbReference type="ARBA" id="ARBA00022692"/>
    </source>
</evidence>
<evidence type="ECO:0000256" key="2">
    <source>
        <dbReference type="ARBA" id="ARBA00022473"/>
    </source>
</evidence>
<dbReference type="InterPro" id="IPR051525">
    <property type="entry name" value="DVL_RTFL_regulatory"/>
</dbReference>
<evidence type="ECO:0000313" key="8">
    <source>
        <dbReference type="EMBL" id="CAL4901122.1"/>
    </source>
</evidence>
<dbReference type="Pfam" id="PF08137">
    <property type="entry name" value="DVL"/>
    <property type="match status" value="1"/>
</dbReference>
<protein>
    <submittedName>
        <fullName evidence="8">Uncharacterized protein</fullName>
    </submittedName>
</protein>
<dbReference type="PANTHER" id="PTHR33102">
    <property type="entry name" value="DVL19-RELATED-RELATED"/>
    <property type="match status" value="1"/>
</dbReference>
<dbReference type="GO" id="GO:0005886">
    <property type="term" value="C:plasma membrane"/>
    <property type="evidence" value="ECO:0007669"/>
    <property type="project" value="UniProtKB-SubCell"/>
</dbReference>
<dbReference type="InterPro" id="IPR012552">
    <property type="entry name" value="DVL"/>
</dbReference>
<keyword evidence="4" id="KW-0812">Transmembrane</keyword>
<proteinExistence type="inferred from homology"/>
<evidence type="ECO:0000256" key="3">
    <source>
        <dbReference type="ARBA" id="ARBA00022475"/>
    </source>
</evidence>
<reference evidence="8" key="1">
    <citation type="submission" date="2024-10" db="EMBL/GenBank/DDBJ databases">
        <authorList>
            <person name="Ryan C."/>
        </authorList>
    </citation>
    <scope>NUCLEOTIDE SEQUENCE [LARGE SCALE GENOMIC DNA]</scope>
</reference>
<evidence type="ECO:0000256" key="7">
    <source>
        <dbReference type="ARBA" id="ARBA00024340"/>
    </source>
</evidence>
<keyword evidence="9" id="KW-1185">Reference proteome</keyword>
<gene>
    <name evidence="8" type="ORF">URODEC1_LOCUS9121</name>
</gene>
<comment type="subcellular location">
    <subcellularLocation>
        <location evidence="1">Cell membrane</location>
        <topology evidence="1">Single-pass membrane protein</topology>
    </subcellularLocation>
</comment>
<keyword evidence="5" id="KW-1133">Transmembrane helix</keyword>
<dbReference type="GO" id="GO:0048367">
    <property type="term" value="P:shoot system development"/>
    <property type="evidence" value="ECO:0007669"/>
    <property type="project" value="UniProtKB-ARBA"/>
</dbReference>
<name>A0ABC8W1N7_9POAL</name>
<comment type="similarity">
    <text evidence="7">Belongs to the DVL/RTFL small polypeptides family.</text>
</comment>
<evidence type="ECO:0000256" key="6">
    <source>
        <dbReference type="ARBA" id="ARBA00023136"/>
    </source>
</evidence>
<keyword evidence="6" id="KW-0472">Membrane</keyword>
<sequence length="85" mass="9155">MELRAEEEEDLVRGLGKERAWKGAAVGAAAIVPARGDDGKGGASSSSSPSFARRCVGLVKEQRARLYIARRCVTMLACWRDTDTS</sequence>
<evidence type="ECO:0000256" key="1">
    <source>
        <dbReference type="ARBA" id="ARBA00004162"/>
    </source>
</evidence>
<evidence type="ECO:0000313" key="9">
    <source>
        <dbReference type="Proteomes" id="UP001497457"/>
    </source>
</evidence>
<accession>A0ABC8W1N7</accession>
<organism evidence="8 9">
    <name type="scientific">Urochloa decumbens</name>
    <dbReference type="NCBI Taxonomy" id="240449"/>
    <lineage>
        <taxon>Eukaryota</taxon>
        <taxon>Viridiplantae</taxon>
        <taxon>Streptophyta</taxon>
        <taxon>Embryophyta</taxon>
        <taxon>Tracheophyta</taxon>
        <taxon>Spermatophyta</taxon>
        <taxon>Magnoliopsida</taxon>
        <taxon>Liliopsida</taxon>
        <taxon>Poales</taxon>
        <taxon>Poaceae</taxon>
        <taxon>PACMAD clade</taxon>
        <taxon>Panicoideae</taxon>
        <taxon>Panicodae</taxon>
        <taxon>Paniceae</taxon>
        <taxon>Melinidinae</taxon>
        <taxon>Urochloa</taxon>
    </lineage>
</organism>